<dbReference type="Gene3D" id="1.25.40.20">
    <property type="entry name" value="Ankyrin repeat-containing domain"/>
    <property type="match status" value="1"/>
</dbReference>
<organism evidence="1 2">
    <name type="scientific">Legionella israelensis</name>
    <dbReference type="NCBI Taxonomy" id="454"/>
    <lineage>
        <taxon>Bacteria</taxon>
        <taxon>Pseudomonadati</taxon>
        <taxon>Pseudomonadota</taxon>
        <taxon>Gammaproteobacteria</taxon>
        <taxon>Legionellales</taxon>
        <taxon>Legionellaceae</taxon>
        <taxon>Legionella</taxon>
    </lineage>
</organism>
<dbReference type="SUPFAM" id="SSF48403">
    <property type="entry name" value="Ankyrin repeat"/>
    <property type="match status" value="1"/>
</dbReference>
<dbReference type="OrthoDB" id="9975305at2"/>
<dbReference type="Proteomes" id="UP000054761">
    <property type="component" value="Unassembled WGS sequence"/>
</dbReference>
<dbReference type="PATRIC" id="fig|454.4.peg.1873"/>
<reference evidence="1 2" key="1">
    <citation type="submission" date="2015-11" db="EMBL/GenBank/DDBJ databases">
        <title>Genomic analysis of 38 Legionella species identifies large and diverse effector repertoires.</title>
        <authorList>
            <person name="Burstein D."/>
            <person name="Amaro F."/>
            <person name="Zusman T."/>
            <person name="Lifshitz Z."/>
            <person name="Cohen O."/>
            <person name="Gilbert J.A."/>
            <person name="Pupko T."/>
            <person name="Shuman H.A."/>
            <person name="Segal G."/>
        </authorList>
    </citation>
    <scope>NUCLEOTIDE SEQUENCE [LARGE SCALE GENOMIC DNA]</scope>
    <source>
        <strain evidence="1 2">Bercovier 4</strain>
    </source>
</reference>
<accession>A0A0W0VK49</accession>
<sequence length="243" mass="28256">MYGFYKKKTEEREINNELHEAILNRDVATCLQIIQSPETSVDILNQQSLNNTPAMLALKTGLIEVACALIEDERVDIECQDKRGFSLLHFACFLREDALIIALLNRNAWGEAIDEESPWPDKSFSFRKSALRNTHPFYLYKLEQVIYYFPEEIIDSDGFSTFPLILTDLLFHVDKLCLNYAIKEKEDFIEADEIPATSYRFAKYAEIGLQDFFAMRNRKPVNEEILQSLQSLQKDNQLTRRPV</sequence>
<protein>
    <submittedName>
        <fullName evidence="1">Ankyrin repeats (3 copies)</fullName>
    </submittedName>
</protein>
<evidence type="ECO:0000313" key="1">
    <source>
        <dbReference type="EMBL" id="KTD20479.1"/>
    </source>
</evidence>
<dbReference type="InterPro" id="IPR002110">
    <property type="entry name" value="Ankyrin_rpt"/>
</dbReference>
<dbReference type="AlphaFoldDB" id="A0A0W0VK49"/>
<dbReference type="Pfam" id="PF12796">
    <property type="entry name" value="Ank_2"/>
    <property type="match status" value="1"/>
</dbReference>
<dbReference type="RefSeq" id="WP_058502062.1">
    <property type="nucleotide sequence ID" value="NZ_CAAAJA010000007.1"/>
</dbReference>
<keyword evidence="2" id="KW-1185">Reference proteome</keyword>
<gene>
    <name evidence="1" type="ORF">Lisr_1724</name>
</gene>
<evidence type="ECO:0000313" key="2">
    <source>
        <dbReference type="Proteomes" id="UP000054761"/>
    </source>
</evidence>
<proteinExistence type="predicted"/>
<comment type="caution">
    <text evidence="1">The sequence shown here is derived from an EMBL/GenBank/DDBJ whole genome shotgun (WGS) entry which is preliminary data.</text>
</comment>
<dbReference type="EMBL" id="LNYH01000100">
    <property type="protein sequence ID" value="KTD20479.1"/>
    <property type="molecule type" value="Genomic_DNA"/>
</dbReference>
<dbReference type="InterPro" id="IPR036770">
    <property type="entry name" value="Ankyrin_rpt-contain_sf"/>
</dbReference>
<name>A0A0W0VK49_9GAMM</name>